<dbReference type="EMBL" id="CAMGYJ010000004">
    <property type="protein sequence ID" value="CAI0401572.1"/>
    <property type="molecule type" value="Genomic_DNA"/>
</dbReference>
<keyword evidence="5" id="KW-0333">Golgi apparatus</keyword>
<accession>A0AAV0IVS2</accession>
<dbReference type="Proteomes" id="UP001154282">
    <property type="component" value="Unassembled WGS sequence"/>
</dbReference>
<evidence type="ECO:0000256" key="5">
    <source>
        <dbReference type="ARBA" id="ARBA00023034"/>
    </source>
</evidence>
<organism evidence="7 8">
    <name type="scientific">Linum tenue</name>
    <dbReference type="NCBI Taxonomy" id="586396"/>
    <lineage>
        <taxon>Eukaryota</taxon>
        <taxon>Viridiplantae</taxon>
        <taxon>Streptophyta</taxon>
        <taxon>Embryophyta</taxon>
        <taxon>Tracheophyta</taxon>
        <taxon>Spermatophyta</taxon>
        <taxon>Magnoliopsida</taxon>
        <taxon>eudicotyledons</taxon>
        <taxon>Gunneridae</taxon>
        <taxon>Pentapetalae</taxon>
        <taxon>rosids</taxon>
        <taxon>fabids</taxon>
        <taxon>Malpighiales</taxon>
        <taxon>Linaceae</taxon>
        <taxon>Linum</taxon>
    </lineage>
</organism>
<dbReference type="InterPro" id="IPR040911">
    <property type="entry name" value="Exostosin_GT47"/>
</dbReference>
<evidence type="ECO:0000256" key="1">
    <source>
        <dbReference type="ARBA" id="ARBA00004323"/>
    </source>
</evidence>
<evidence type="ECO:0000256" key="2">
    <source>
        <dbReference type="ARBA" id="ARBA00010271"/>
    </source>
</evidence>
<keyword evidence="4" id="KW-0812">Transmembrane</keyword>
<protein>
    <recommendedName>
        <fullName evidence="6">Exostosin GT47 domain-containing protein</fullName>
    </recommendedName>
</protein>
<feature type="domain" description="Exostosin GT47" evidence="6">
    <location>
        <begin position="58"/>
        <end position="262"/>
    </location>
</feature>
<sequence>MARKSSFVKQAMACSACLVLVLYAAYFTTFLRPASSPPPPLDIRDGVVVGSTITLSANRIKVFMYNLPRQFTGGIIEEFARARGSTDVSKSWYPGHQHMGEWHLFADLNRTDEDRVGSPVVRVADPDEAELFYVPFFSSLSLLVNVNRRLAVADDQVYSDDKMQDELVQWLEQQEYWRRNNGRDHVIAAGDPNALNRVMDRVKNSVLLLSDFGRVRPDQGSLIKDVIVPYAHRINPYKGEIGVKKRNTLLLFMGNRYRKDANRAMHTSKFCLNPAGDTPSACRLFDAIVSLCVPVILSDSIELPFEDVIDYRKIAIFVRTKDSLQPGYLTNLLRGVSTERILEFQKELKQVYLTTLLMTSLRRSSSSDPSRMKLLCFAC</sequence>
<evidence type="ECO:0000256" key="4">
    <source>
        <dbReference type="ARBA" id="ARBA00022968"/>
    </source>
</evidence>
<comment type="similarity">
    <text evidence="2">Belongs to the glycosyltransferase 47 family.</text>
</comment>
<evidence type="ECO:0000313" key="8">
    <source>
        <dbReference type="Proteomes" id="UP001154282"/>
    </source>
</evidence>
<keyword evidence="8" id="KW-1185">Reference proteome</keyword>
<dbReference type="Pfam" id="PF03016">
    <property type="entry name" value="Exostosin_GT47"/>
    <property type="match status" value="1"/>
</dbReference>
<dbReference type="GO" id="GO:0000139">
    <property type="term" value="C:Golgi membrane"/>
    <property type="evidence" value="ECO:0007669"/>
    <property type="project" value="UniProtKB-SubCell"/>
</dbReference>
<keyword evidence="4" id="KW-0735">Signal-anchor</keyword>
<evidence type="ECO:0000259" key="6">
    <source>
        <dbReference type="Pfam" id="PF03016"/>
    </source>
</evidence>
<dbReference type="InterPro" id="IPR004263">
    <property type="entry name" value="Exostosin"/>
</dbReference>
<evidence type="ECO:0000313" key="7">
    <source>
        <dbReference type="EMBL" id="CAI0401572.1"/>
    </source>
</evidence>
<dbReference type="AlphaFoldDB" id="A0AAV0IVS2"/>
<name>A0AAV0IVS2_9ROSI</name>
<proteinExistence type="inferred from homology"/>
<dbReference type="GO" id="GO:0016757">
    <property type="term" value="F:glycosyltransferase activity"/>
    <property type="evidence" value="ECO:0007669"/>
    <property type="project" value="UniProtKB-KW"/>
</dbReference>
<keyword evidence="3" id="KW-0328">Glycosyltransferase</keyword>
<gene>
    <name evidence="7" type="ORF">LITE_LOCUS11272</name>
</gene>
<evidence type="ECO:0000256" key="3">
    <source>
        <dbReference type="ARBA" id="ARBA00022676"/>
    </source>
</evidence>
<dbReference type="PANTHER" id="PTHR11062:SF50">
    <property type="entry name" value="ARABINOSYLTRANSFERASE ARAD1-RELATED"/>
    <property type="match status" value="1"/>
</dbReference>
<reference evidence="7" key="1">
    <citation type="submission" date="2022-08" db="EMBL/GenBank/DDBJ databases">
        <authorList>
            <person name="Gutierrez-Valencia J."/>
        </authorList>
    </citation>
    <scope>NUCLEOTIDE SEQUENCE</scope>
</reference>
<keyword evidence="3" id="KW-0808">Transferase</keyword>
<comment type="caution">
    <text evidence="7">The sequence shown here is derived from an EMBL/GenBank/DDBJ whole genome shotgun (WGS) entry which is preliminary data.</text>
</comment>
<dbReference type="PANTHER" id="PTHR11062">
    <property type="entry name" value="EXOSTOSIN HEPARAN SULFATE GLYCOSYLTRANSFERASE -RELATED"/>
    <property type="match status" value="1"/>
</dbReference>
<comment type="subcellular location">
    <subcellularLocation>
        <location evidence="1">Golgi apparatus membrane</location>
        <topology evidence="1">Single-pass type II membrane protein</topology>
    </subcellularLocation>
</comment>